<dbReference type="InterPro" id="IPR028889">
    <property type="entry name" value="USP"/>
</dbReference>
<feature type="region of interest" description="Disordered" evidence="1">
    <location>
        <begin position="252"/>
        <end position="313"/>
    </location>
</feature>
<dbReference type="Proteomes" id="UP001311232">
    <property type="component" value="Unassembled WGS sequence"/>
</dbReference>
<dbReference type="GO" id="GO:0030576">
    <property type="term" value="P:Cajal body organization"/>
    <property type="evidence" value="ECO:0007669"/>
    <property type="project" value="InterPro"/>
</dbReference>
<feature type="region of interest" description="Disordered" evidence="1">
    <location>
        <begin position="355"/>
        <end position="411"/>
    </location>
</feature>
<reference evidence="3 4" key="1">
    <citation type="submission" date="2021-06" db="EMBL/GenBank/DDBJ databases">
        <authorList>
            <person name="Palmer J.M."/>
        </authorList>
    </citation>
    <scope>NUCLEOTIDE SEQUENCE [LARGE SCALE GENOMIC DNA]</scope>
    <source>
        <strain evidence="3 4">MEX-2019</strain>
        <tissue evidence="3">Muscle</tissue>
    </source>
</reference>
<gene>
    <name evidence="3" type="ORF">CRENBAI_002143</name>
</gene>
<feature type="region of interest" description="Disordered" evidence="1">
    <location>
        <begin position="1130"/>
        <end position="1156"/>
    </location>
</feature>
<dbReference type="EMBL" id="JAHHUM010001740">
    <property type="protein sequence ID" value="KAK5609622.1"/>
    <property type="molecule type" value="Genomic_DNA"/>
</dbReference>
<evidence type="ECO:0000313" key="4">
    <source>
        <dbReference type="Proteomes" id="UP001311232"/>
    </source>
</evidence>
<evidence type="ECO:0000259" key="2">
    <source>
        <dbReference type="PROSITE" id="PS50235"/>
    </source>
</evidence>
<comment type="caution">
    <text evidence="3">The sequence shown here is derived from an EMBL/GenBank/DDBJ whole genome shotgun (WGS) entry which is preliminary data.</text>
</comment>
<feature type="compositionally biased region" description="Polar residues" evidence="1">
    <location>
        <begin position="258"/>
        <end position="274"/>
    </location>
</feature>
<dbReference type="InterPro" id="IPR028890">
    <property type="entry name" value="Peptidase_C98"/>
</dbReference>
<feature type="domain" description="USP" evidence="2">
    <location>
        <begin position="437"/>
        <end position="708"/>
    </location>
</feature>
<dbReference type="PANTHER" id="PTHR15294:SF3">
    <property type="entry name" value="SUMO-SPECIFIC ISOPEPTIDASE USPL1"/>
    <property type="match status" value="1"/>
</dbReference>
<feature type="compositionally biased region" description="Polar residues" evidence="1">
    <location>
        <begin position="288"/>
        <end position="305"/>
    </location>
</feature>
<keyword evidence="4" id="KW-1185">Reference proteome</keyword>
<name>A0AAV9RLB0_9TELE</name>
<accession>A0AAV9RLB0</accession>
<feature type="compositionally biased region" description="Polar residues" evidence="1">
    <location>
        <begin position="817"/>
        <end position="833"/>
    </location>
</feature>
<feature type="region of interest" description="Disordered" evidence="1">
    <location>
        <begin position="817"/>
        <end position="966"/>
    </location>
</feature>
<dbReference type="GO" id="GO:0016926">
    <property type="term" value="P:protein desumoylation"/>
    <property type="evidence" value="ECO:0007669"/>
    <property type="project" value="TreeGrafter"/>
</dbReference>
<evidence type="ECO:0000256" key="1">
    <source>
        <dbReference type="SAM" id="MobiDB-lite"/>
    </source>
</evidence>
<protein>
    <recommendedName>
        <fullName evidence="2">USP domain-containing protein</fullName>
    </recommendedName>
</protein>
<organism evidence="3 4">
    <name type="scientific">Crenichthys baileyi</name>
    <name type="common">White River springfish</name>
    <dbReference type="NCBI Taxonomy" id="28760"/>
    <lineage>
        <taxon>Eukaryota</taxon>
        <taxon>Metazoa</taxon>
        <taxon>Chordata</taxon>
        <taxon>Craniata</taxon>
        <taxon>Vertebrata</taxon>
        <taxon>Euteleostomi</taxon>
        <taxon>Actinopterygii</taxon>
        <taxon>Neopterygii</taxon>
        <taxon>Teleostei</taxon>
        <taxon>Neoteleostei</taxon>
        <taxon>Acanthomorphata</taxon>
        <taxon>Ovalentaria</taxon>
        <taxon>Atherinomorphae</taxon>
        <taxon>Cyprinodontiformes</taxon>
        <taxon>Goodeidae</taxon>
        <taxon>Crenichthys</taxon>
    </lineage>
</organism>
<dbReference type="AlphaFoldDB" id="A0AAV9RLB0"/>
<proteinExistence type="predicted"/>
<feature type="compositionally biased region" description="Polar residues" evidence="1">
    <location>
        <begin position="935"/>
        <end position="944"/>
    </location>
</feature>
<dbReference type="PROSITE" id="PS50235">
    <property type="entry name" value="USP_3"/>
    <property type="match status" value="1"/>
</dbReference>
<dbReference type="InterPro" id="IPR033505">
    <property type="entry name" value="USPL1"/>
</dbReference>
<feature type="compositionally biased region" description="Basic residues" evidence="1">
    <location>
        <begin position="888"/>
        <end position="911"/>
    </location>
</feature>
<dbReference type="PANTHER" id="PTHR15294">
    <property type="entry name" value="RETINOVIN-RELATED"/>
    <property type="match status" value="1"/>
</dbReference>
<dbReference type="Gene3D" id="3.90.70.10">
    <property type="entry name" value="Cysteine proteinases"/>
    <property type="match status" value="1"/>
</dbReference>
<feature type="compositionally biased region" description="Polar residues" evidence="1">
    <location>
        <begin position="363"/>
        <end position="400"/>
    </location>
</feature>
<feature type="compositionally biased region" description="Polar residues" evidence="1">
    <location>
        <begin position="1143"/>
        <end position="1156"/>
    </location>
</feature>
<dbReference type="InterPro" id="IPR038765">
    <property type="entry name" value="Papain-like_cys_pep_sf"/>
</dbReference>
<dbReference type="SUPFAM" id="SSF54001">
    <property type="entry name" value="Cysteine proteinases"/>
    <property type="match status" value="1"/>
</dbReference>
<dbReference type="GO" id="GO:0032183">
    <property type="term" value="F:SUMO binding"/>
    <property type="evidence" value="ECO:0007669"/>
    <property type="project" value="InterPro"/>
</dbReference>
<evidence type="ECO:0000313" key="3">
    <source>
        <dbReference type="EMBL" id="KAK5609622.1"/>
    </source>
</evidence>
<feature type="compositionally biased region" description="Low complexity" evidence="1">
    <location>
        <begin position="945"/>
        <end position="959"/>
    </location>
</feature>
<sequence>MREHRRYAVSSVFSSINITLDGAYPLLASACSVALRIGRRLFIVLIEDEVLLALFCETSPKFCEAGGYKNIGVRSMLLELLTPSFNEGEDKGRRTTPAAGGRRTFLLRSCQEMHMELLHRSSECEPGFSDMVIYADWQQAAVEPRSDSCLPMTGEGTGLEALASPQAGYLGKVQERAASLEYCPWCSSKGLTYALRSYRIKLQESIALCTNPQCLFPLVTRPLEDILASLDPLEPAVGNKRKRALVLEEEEVVKSPLKRQQSSDLRPESISSVPGRSLEHCSLHPVRNGNSGNQNTDSKQVNGYHNESPDVETAEWDNEDIQNKDDPAPSACSDSLEHSSDVLLASSGAQSPALSPHFISPDVSRQNNVPGLNRRLNSSQTSHSANIQTSSPPCNEQPTSTEKDSLMADSPPCQDVNGFHSESRDLSDELVSVPKQLLWKNSDSLCWLDSLLVVLVNCKSLRKLGLEHEPQRSSVWRLLREHEAICAAVQAQQQTGGDGVLRVPSHVLQNASVDLQSLRTSVFKLLQPKLHCKMGQRETPVFAMPLLLTLDSWVERLFQTTYFWEFKCSECKVITKERVTKTLPTFTNILPDWTPLNAVHLAPCNMCCKKNQMRTMLLESISPVFALHFVEGLPDNDVSKYTFSFKGNRYSVSTVIQYSHQLRHFVTWIYNEDGSWLECDDLKYPECKTYQQLQIPSQEIHVVFWEVEEDGWPSVCSSSNMLLERPPAKNEEVPNLKDFSTEEPSVLIPDYSLLTSHSDTNIVCALSGDDSTNVVDTTVTDDANTSIGASTLLDTFEGLTHNDIITITLMELQPDSVQSEMQSLMDNQQTENPSAPLRTEEVISSPDSSVLAAGGDLCHSADAEPAPTSSQSQSEDSSAGDPTFVCNAKRRRGRRPKKKKTVGRQRGKKATSSKDAPQGTPDAPSEPPKPVCSAENDTAPITEQTSTTSSTNNLPPSSTQNDRWSFLLSKLPLNQLKKNISHPPPTQNLPLITEVKPSQPVHSTPNPVKKPPIPSGIPKAPLLTEEGTGLPPKAAEMYGGFGAKSSNPSITLSSPLSIPPLPPAVPPNRPTPLAWTSDMSTPSLHENSSIKKPGSSKVPLVLSDTEALRYKLLKRLKAKKKKLAKLNQLLGNGGGAHLRPDSTDLNSPSTVSSSTYDGSTCDDILSDLLSPATTTSHLSPDSTGFFEMLASGQNGANQPDRVVSDARVVSQTNCRTSQHEDHNFLEEFLSQL</sequence>
<dbReference type="Pfam" id="PF15499">
    <property type="entry name" value="Peptidase_C98"/>
    <property type="match status" value="1"/>
</dbReference>
<dbReference type="GO" id="GO:0015030">
    <property type="term" value="C:Cajal body"/>
    <property type="evidence" value="ECO:0007669"/>
    <property type="project" value="TreeGrafter"/>
</dbReference>